<feature type="compositionally biased region" description="Low complexity" evidence="2">
    <location>
        <begin position="383"/>
        <end position="394"/>
    </location>
</feature>
<dbReference type="PANTHER" id="PTHR12482">
    <property type="entry name" value="LIPASE ROG1-RELATED-RELATED"/>
    <property type="match status" value="1"/>
</dbReference>
<evidence type="ECO:0000256" key="1">
    <source>
        <dbReference type="ARBA" id="ARBA00007920"/>
    </source>
</evidence>
<keyword evidence="3" id="KW-0472">Membrane</keyword>
<dbReference type="PANTHER" id="PTHR12482:SF62">
    <property type="entry name" value="LIPASE ROG1-RELATED"/>
    <property type="match status" value="1"/>
</dbReference>
<feature type="region of interest" description="Disordered" evidence="2">
    <location>
        <begin position="383"/>
        <end position="452"/>
    </location>
</feature>
<evidence type="ECO:0000256" key="2">
    <source>
        <dbReference type="SAM" id="MobiDB-lite"/>
    </source>
</evidence>
<evidence type="ECO:0000313" key="6">
    <source>
        <dbReference type="Proteomes" id="UP000736335"/>
    </source>
</evidence>
<feature type="compositionally biased region" description="Basic and acidic residues" evidence="2">
    <location>
        <begin position="429"/>
        <end position="438"/>
    </location>
</feature>
<evidence type="ECO:0000259" key="4">
    <source>
        <dbReference type="Pfam" id="PF05057"/>
    </source>
</evidence>
<feature type="domain" description="DUF676" evidence="4">
    <location>
        <begin position="3"/>
        <end position="210"/>
    </location>
</feature>
<feature type="transmembrane region" description="Helical" evidence="3">
    <location>
        <begin position="271"/>
        <end position="292"/>
    </location>
</feature>
<name>A0A9P6HET3_9AGAM</name>
<comment type="similarity">
    <text evidence="1">Belongs to the putative lipase ROG1 family.</text>
</comment>
<keyword evidence="3" id="KW-0812">Transmembrane</keyword>
<keyword evidence="6" id="KW-1185">Reference proteome</keyword>
<reference evidence="5" key="1">
    <citation type="journal article" date="2020" name="Nat. Commun.">
        <title>Large-scale genome sequencing of mycorrhizal fungi provides insights into the early evolution of symbiotic traits.</title>
        <authorList>
            <person name="Miyauchi S."/>
            <person name="Kiss E."/>
            <person name="Kuo A."/>
            <person name="Drula E."/>
            <person name="Kohler A."/>
            <person name="Sanchez-Garcia M."/>
            <person name="Morin E."/>
            <person name="Andreopoulos B."/>
            <person name="Barry K.W."/>
            <person name="Bonito G."/>
            <person name="Buee M."/>
            <person name="Carver A."/>
            <person name="Chen C."/>
            <person name="Cichocki N."/>
            <person name="Clum A."/>
            <person name="Culley D."/>
            <person name="Crous P.W."/>
            <person name="Fauchery L."/>
            <person name="Girlanda M."/>
            <person name="Hayes R.D."/>
            <person name="Keri Z."/>
            <person name="LaButti K."/>
            <person name="Lipzen A."/>
            <person name="Lombard V."/>
            <person name="Magnuson J."/>
            <person name="Maillard F."/>
            <person name="Murat C."/>
            <person name="Nolan M."/>
            <person name="Ohm R.A."/>
            <person name="Pangilinan J."/>
            <person name="Pereira M.F."/>
            <person name="Perotto S."/>
            <person name="Peter M."/>
            <person name="Pfister S."/>
            <person name="Riley R."/>
            <person name="Sitrit Y."/>
            <person name="Stielow J.B."/>
            <person name="Szollosi G."/>
            <person name="Zifcakova L."/>
            <person name="Stursova M."/>
            <person name="Spatafora J.W."/>
            <person name="Tedersoo L."/>
            <person name="Vaario L.M."/>
            <person name="Yamada A."/>
            <person name="Yan M."/>
            <person name="Wang P."/>
            <person name="Xu J."/>
            <person name="Bruns T."/>
            <person name="Baldrian P."/>
            <person name="Vilgalys R."/>
            <person name="Dunand C."/>
            <person name="Henrissat B."/>
            <person name="Grigoriev I.V."/>
            <person name="Hibbett D."/>
            <person name="Nagy L.G."/>
            <person name="Martin F.M."/>
        </authorList>
    </citation>
    <scope>NUCLEOTIDE SEQUENCE</scope>
    <source>
        <strain evidence="5">UH-Tt-Lm1</strain>
    </source>
</reference>
<reference evidence="5" key="2">
    <citation type="submission" date="2020-11" db="EMBL/GenBank/DDBJ databases">
        <authorList>
            <consortium name="DOE Joint Genome Institute"/>
            <person name="Kuo A."/>
            <person name="Miyauchi S."/>
            <person name="Kiss E."/>
            <person name="Drula E."/>
            <person name="Kohler A."/>
            <person name="Sanchez-Garcia M."/>
            <person name="Andreopoulos B."/>
            <person name="Barry K.W."/>
            <person name="Bonito G."/>
            <person name="Buee M."/>
            <person name="Carver A."/>
            <person name="Chen C."/>
            <person name="Cichocki N."/>
            <person name="Clum A."/>
            <person name="Culley D."/>
            <person name="Crous P.W."/>
            <person name="Fauchery L."/>
            <person name="Girlanda M."/>
            <person name="Hayes R."/>
            <person name="Keri Z."/>
            <person name="Labutti K."/>
            <person name="Lipzen A."/>
            <person name="Lombard V."/>
            <person name="Magnuson J."/>
            <person name="Maillard F."/>
            <person name="Morin E."/>
            <person name="Murat C."/>
            <person name="Nolan M."/>
            <person name="Ohm R."/>
            <person name="Pangilinan J."/>
            <person name="Pereira M."/>
            <person name="Perotto S."/>
            <person name="Peter M."/>
            <person name="Riley R."/>
            <person name="Sitrit Y."/>
            <person name="Stielow B."/>
            <person name="Szollosi G."/>
            <person name="Zifcakova L."/>
            <person name="Stursova M."/>
            <person name="Spatafora J.W."/>
            <person name="Tedersoo L."/>
            <person name="Vaario L.-M."/>
            <person name="Yamada A."/>
            <person name="Yan M."/>
            <person name="Wang P."/>
            <person name="Xu J."/>
            <person name="Bruns T."/>
            <person name="Baldrian P."/>
            <person name="Vilgalys R."/>
            <person name="Henrissat B."/>
            <person name="Grigoriev I.V."/>
            <person name="Hibbett D."/>
            <person name="Nagy L.G."/>
            <person name="Martin F.M."/>
        </authorList>
    </citation>
    <scope>NUCLEOTIDE SEQUENCE</scope>
    <source>
        <strain evidence="5">UH-Tt-Lm1</strain>
    </source>
</reference>
<gene>
    <name evidence="5" type="ORF">BJ322DRAFT_1100168</name>
</gene>
<dbReference type="SUPFAM" id="SSF53474">
    <property type="entry name" value="alpha/beta-Hydrolases"/>
    <property type="match status" value="1"/>
</dbReference>
<dbReference type="InterPro" id="IPR007751">
    <property type="entry name" value="DUF676_lipase-like"/>
</dbReference>
<protein>
    <submittedName>
        <fullName evidence="5">DUF676-domain-containing protein</fullName>
    </submittedName>
</protein>
<dbReference type="AlphaFoldDB" id="A0A9P6HET3"/>
<comment type="caution">
    <text evidence="5">The sequence shown here is derived from an EMBL/GenBank/DDBJ whole genome shotgun (WGS) entry which is preliminary data.</text>
</comment>
<dbReference type="EMBL" id="WIUZ02000007">
    <property type="protein sequence ID" value="KAF9785496.1"/>
    <property type="molecule type" value="Genomic_DNA"/>
</dbReference>
<evidence type="ECO:0000256" key="3">
    <source>
        <dbReference type="SAM" id="Phobius"/>
    </source>
</evidence>
<evidence type="ECO:0000313" key="5">
    <source>
        <dbReference type="EMBL" id="KAF9785496.1"/>
    </source>
</evidence>
<proteinExistence type="inferred from homology"/>
<dbReference type="InterPro" id="IPR029058">
    <property type="entry name" value="AB_hydrolase_fold"/>
</dbReference>
<dbReference type="OrthoDB" id="273452at2759"/>
<dbReference type="InterPro" id="IPR044294">
    <property type="entry name" value="Lipase-like"/>
</dbReference>
<accession>A0A9P6HET3</accession>
<organism evidence="5 6">
    <name type="scientific">Thelephora terrestris</name>
    <dbReference type="NCBI Taxonomy" id="56493"/>
    <lineage>
        <taxon>Eukaryota</taxon>
        <taxon>Fungi</taxon>
        <taxon>Dikarya</taxon>
        <taxon>Basidiomycota</taxon>
        <taxon>Agaricomycotina</taxon>
        <taxon>Agaricomycetes</taxon>
        <taxon>Thelephorales</taxon>
        <taxon>Thelephoraceae</taxon>
        <taxon>Thelephora</taxon>
    </lineage>
</organism>
<dbReference type="Gene3D" id="3.40.50.1820">
    <property type="entry name" value="alpha/beta hydrolase"/>
    <property type="match status" value="1"/>
</dbReference>
<dbReference type="Proteomes" id="UP000736335">
    <property type="component" value="Unassembled WGS sequence"/>
</dbReference>
<keyword evidence="3" id="KW-1133">Transmembrane helix</keyword>
<dbReference type="Pfam" id="PF05057">
    <property type="entry name" value="DUF676"/>
    <property type="match status" value="1"/>
</dbReference>
<sequence>MANNVHLLVLVHGMWGNPAHLYEMERKIVYINKKRVASGGNPPEELHVLAAITNVENYTYDGVDHGGERVAEEILKEVKKLQENRQVVTKFSITGYSLGGLVSRYAIGVLHQRKFFEKVSPVNFNTFATPHIGLPRYPNFFSALAHSLGPKLLSRTGEQFFAVDKWSPSGRPLLAVMADPDRIFYQALELFPHKTIYANAINDLTVPYVSAAIEAEDPFLNHAINGIDMKFQVHYHNLIESWDFPTDPSLPRNYTPRDAAPFFPVKFPYNMIIYLSLPILVPAVIGMVYVRVSRAGRESRKRVEEIEKSDSYDSKLIHAISELEKQMEDKVADFIDIQTAQEKPSKEKEENKWWMPCSRKREGEHACFCSCKKKELLATEVVASESGSVSSGSPSDEKKTKGGFVSLFKRNSRAPTPDPSSETSSITETDSKTEETRKCKWSSAKKSPPKMDTPVLLDVQREMIERLNKLTNLKKERAFYDDTRNSHASIVCRGDREFDLEYVDSALRHWADMFVF</sequence>